<gene>
    <name evidence="1" type="ORF">METZ01_LOCUS421819</name>
</gene>
<reference evidence="1" key="1">
    <citation type="submission" date="2018-05" db="EMBL/GenBank/DDBJ databases">
        <authorList>
            <person name="Lanie J.A."/>
            <person name="Ng W.-L."/>
            <person name="Kazmierczak K.M."/>
            <person name="Andrzejewski T.M."/>
            <person name="Davidsen T.M."/>
            <person name="Wayne K.J."/>
            <person name="Tettelin H."/>
            <person name="Glass J.I."/>
            <person name="Rusch D."/>
            <person name="Podicherti R."/>
            <person name="Tsui H.-C.T."/>
            <person name="Winkler M.E."/>
        </authorList>
    </citation>
    <scope>NUCLEOTIDE SEQUENCE</scope>
</reference>
<sequence length="47" mass="5436">MIYKLTPKKSRDVKTLIEAETKKAAILYFAALLHLSADDLLQIYKIR</sequence>
<evidence type="ECO:0000313" key="1">
    <source>
        <dbReference type="EMBL" id="SVD68965.1"/>
    </source>
</evidence>
<accession>A0A382XEE2</accession>
<proteinExistence type="predicted"/>
<dbReference type="EMBL" id="UINC01166809">
    <property type="protein sequence ID" value="SVD68965.1"/>
    <property type="molecule type" value="Genomic_DNA"/>
</dbReference>
<protein>
    <submittedName>
        <fullName evidence="1">Uncharacterized protein</fullName>
    </submittedName>
</protein>
<organism evidence="1">
    <name type="scientific">marine metagenome</name>
    <dbReference type="NCBI Taxonomy" id="408172"/>
    <lineage>
        <taxon>unclassified sequences</taxon>
        <taxon>metagenomes</taxon>
        <taxon>ecological metagenomes</taxon>
    </lineage>
</organism>
<name>A0A382XEE2_9ZZZZ</name>
<dbReference type="AlphaFoldDB" id="A0A382XEE2"/>